<keyword evidence="3" id="KW-1185">Reference proteome</keyword>
<organism evidence="2 3">
    <name type="scientific">Phanerochaete sordida</name>
    <dbReference type="NCBI Taxonomy" id="48140"/>
    <lineage>
        <taxon>Eukaryota</taxon>
        <taxon>Fungi</taxon>
        <taxon>Dikarya</taxon>
        <taxon>Basidiomycota</taxon>
        <taxon>Agaricomycotina</taxon>
        <taxon>Agaricomycetes</taxon>
        <taxon>Polyporales</taxon>
        <taxon>Phanerochaetaceae</taxon>
        <taxon>Phanerochaete</taxon>
    </lineage>
</organism>
<evidence type="ECO:0000259" key="1">
    <source>
        <dbReference type="Pfam" id="PF20236"/>
    </source>
</evidence>
<gene>
    <name evidence="2" type="ORF">PsYK624_042340</name>
</gene>
<sequence length="220" mass="24109">MESQLTLIDIPELRLAGSSSLPAATTVLRFTRDCAHNTTITVSGQPWTHYAIHSDRYVTTTHITRVVQGSNPVSVGVVRRRSVLADRLTVGGVDAKLNQWLKMPLLQNLPATMHVRDASYTWRLISSSRVGIFADVKSSTTPIAWLDRSREEPVDGRYVSLLPSISLSEVAEELMDEIVLAVVILEHRLRMTDKARDTRVAAIGGAQGVPSISSQAKVLG</sequence>
<dbReference type="AlphaFoldDB" id="A0A9P3LA94"/>
<evidence type="ECO:0000313" key="2">
    <source>
        <dbReference type="EMBL" id="GJE88151.1"/>
    </source>
</evidence>
<feature type="domain" description="DUF6593" evidence="1">
    <location>
        <begin position="36"/>
        <end position="191"/>
    </location>
</feature>
<protein>
    <recommendedName>
        <fullName evidence="1">DUF6593 domain-containing protein</fullName>
    </recommendedName>
</protein>
<reference evidence="2 3" key="1">
    <citation type="submission" date="2021-08" db="EMBL/GenBank/DDBJ databases">
        <title>Draft Genome Sequence of Phanerochaete sordida strain YK-624.</title>
        <authorList>
            <person name="Mori T."/>
            <person name="Dohra H."/>
            <person name="Suzuki T."/>
            <person name="Kawagishi H."/>
            <person name="Hirai H."/>
        </authorList>
    </citation>
    <scope>NUCLEOTIDE SEQUENCE [LARGE SCALE GENOMIC DNA]</scope>
    <source>
        <strain evidence="2 3">YK-624</strain>
    </source>
</reference>
<name>A0A9P3LA94_9APHY</name>
<proteinExistence type="predicted"/>
<dbReference type="Proteomes" id="UP000703269">
    <property type="component" value="Unassembled WGS sequence"/>
</dbReference>
<accession>A0A9P3LA94</accession>
<dbReference type="InterPro" id="IPR046528">
    <property type="entry name" value="DUF6593"/>
</dbReference>
<dbReference type="EMBL" id="BPQB01000008">
    <property type="protein sequence ID" value="GJE88151.1"/>
    <property type="molecule type" value="Genomic_DNA"/>
</dbReference>
<comment type="caution">
    <text evidence="2">The sequence shown here is derived from an EMBL/GenBank/DDBJ whole genome shotgun (WGS) entry which is preliminary data.</text>
</comment>
<dbReference type="OrthoDB" id="3256331at2759"/>
<dbReference type="Pfam" id="PF20236">
    <property type="entry name" value="DUF6593"/>
    <property type="match status" value="1"/>
</dbReference>
<evidence type="ECO:0000313" key="3">
    <source>
        <dbReference type="Proteomes" id="UP000703269"/>
    </source>
</evidence>